<keyword evidence="6" id="KW-1279">T cell receptor</keyword>
<keyword evidence="4" id="KW-0675">Receptor</keyword>
<feature type="domain" description="Ig-like" evidence="7">
    <location>
        <begin position="147"/>
        <end position="223"/>
    </location>
</feature>
<keyword evidence="9" id="KW-1185">Reference proteome</keyword>
<dbReference type="Gene3D" id="2.60.40.10">
    <property type="entry name" value="Immunoglobulins"/>
    <property type="match status" value="3"/>
</dbReference>
<evidence type="ECO:0000256" key="1">
    <source>
        <dbReference type="ARBA" id="ARBA00022729"/>
    </source>
</evidence>
<dbReference type="InterPro" id="IPR036179">
    <property type="entry name" value="Ig-like_dom_sf"/>
</dbReference>
<sequence length="223" mass="24425">MLITTSEGQGVQMNCSYTFPSIQSLQWYRQHGSRAPQLIVLRAVSGEERSGNSAMILNEKDKWSKLDINETQNPDSAVYYCAEPQINGRITATLNKAHRLSNLSISSVQPADSAVYQCALSHSVSYIAAAGCCLGKLNQTSALNIVEGSAAHIHCSNIATDDTVFWYRQYPSTTPHMIVGEYLKDEEGHFILVVEKAKGSCVLEIAGVELKDAAVYYCVVQAQ</sequence>
<dbReference type="SUPFAM" id="SSF48726">
    <property type="entry name" value="Immunoglobulin"/>
    <property type="match status" value="3"/>
</dbReference>
<gene>
    <name evidence="8" type="primary">Tva2_0</name>
    <name evidence="8" type="ORF">GTO93_0003674</name>
</gene>
<proteinExistence type="predicted"/>
<organism evidence="8 9">
    <name type="scientific">Polyodon spathula</name>
    <name type="common">North American paddlefish</name>
    <name type="synonym">Squalus spathula</name>
    <dbReference type="NCBI Taxonomy" id="7913"/>
    <lineage>
        <taxon>Eukaryota</taxon>
        <taxon>Metazoa</taxon>
        <taxon>Chordata</taxon>
        <taxon>Craniata</taxon>
        <taxon>Vertebrata</taxon>
        <taxon>Euteleostomi</taxon>
        <taxon>Actinopterygii</taxon>
        <taxon>Chondrostei</taxon>
        <taxon>Acipenseriformes</taxon>
        <taxon>Polyodontidae</taxon>
        <taxon>Polyodon</taxon>
    </lineage>
</organism>
<dbReference type="CDD" id="cd00099">
    <property type="entry name" value="IgV"/>
    <property type="match status" value="1"/>
</dbReference>
<name>A0ABS2YQ40_POLSP</name>
<reference evidence="8" key="1">
    <citation type="journal article" date="2021" name="Cell">
        <title>Tracing the genetic footprints of vertebrate landing in non-teleost ray-finned fishes.</title>
        <authorList>
            <person name="Bi X."/>
            <person name="Wang K."/>
            <person name="Yang L."/>
            <person name="Pan H."/>
            <person name="Jiang H."/>
            <person name="Wei Q."/>
            <person name="Fang M."/>
            <person name="Yu H."/>
            <person name="Zhu C."/>
            <person name="Cai Y."/>
            <person name="He Y."/>
            <person name="Gan X."/>
            <person name="Zeng H."/>
            <person name="Yu D."/>
            <person name="Zhu Y."/>
            <person name="Jiang H."/>
            <person name="Qiu Q."/>
            <person name="Yang H."/>
            <person name="Zhang Y.E."/>
            <person name="Wang W."/>
            <person name="Zhu M."/>
            <person name="He S."/>
            <person name="Zhang G."/>
        </authorList>
    </citation>
    <scope>NUCLEOTIDE SEQUENCE</scope>
    <source>
        <strain evidence="8">Pddl_001</strain>
    </source>
</reference>
<evidence type="ECO:0000256" key="6">
    <source>
        <dbReference type="ARBA" id="ARBA00043266"/>
    </source>
</evidence>
<feature type="non-terminal residue" evidence="8">
    <location>
        <position position="1"/>
    </location>
</feature>
<evidence type="ECO:0000256" key="4">
    <source>
        <dbReference type="ARBA" id="ARBA00023170"/>
    </source>
</evidence>
<dbReference type="Pfam" id="PF07686">
    <property type="entry name" value="V-set"/>
    <property type="match status" value="2"/>
</dbReference>
<dbReference type="InterPro" id="IPR007110">
    <property type="entry name" value="Ig-like_dom"/>
</dbReference>
<keyword evidence="2" id="KW-0391">Immunity</keyword>
<evidence type="ECO:0000313" key="9">
    <source>
        <dbReference type="Proteomes" id="UP001166093"/>
    </source>
</evidence>
<evidence type="ECO:0000256" key="5">
    <source>
        <dbReference type="ARBA" id="ARBA00023319"/>
    </source>
</evidence>
<evidence type="ECO:0000259" key="7">
    <source>
        <dbReference type="PROSITE" id="PS50835"/>
    </source>
</evidence>
<accession>A0ABS2YQ40</accession>
<keyword evidence="3" id="KW-1064">Adaptive immunity</keyword>
<keyword evidence="5" id="KW-0393">Immunoglobulin domain</keyword>
<keyword evidence="1" id="KW-0732">Signal</keyword>
<dbReference type="InterPro" id="IPR051006">
    <property type="entry name" value="TCR_variable_domain"/>
</dbReference>
<dbReference type="SMART" id="SM00406">
    <property type="entry name" value="IGv"/>
    <property type="match status" value="2"/>
</dbReference>
<dbReference type="InterPro" id="IPR013106">
    <property type="entry name" value="Ig_V-set"/>
</dbReference>
<dbReference type="EMBL" id="JAAWVQ010179646">
    <property type="protein sequence ID" value="MBN3288879.1"/>
    <property type="molecule type" value="Genomic_DNA"/>
</dbReference>
<feature type="non-terminal residue" evidence="8">
    <location>
        <position position="223"/>
    </location>
</feature>
<dbReference type="InterPro" id="IPR013783">
    <property type="entry name" value="Ig-like_fold"/>
</dbReference>
<evidence type="ECO:0000313" key="8">
    <source>
        <dbReference type="EMBL" id="MBN3288879.1"/>
    </source>
</evidence>
<evidence type="ECO:0000256" key="2">
    <source>
        <dbReference type="ARBA" id="ARBA00022859"/>
    </source>
</evidence>
<dbReference type="PROSITE" id="PS50835">
    <property type="entry name" value="IG_LIKE"/>
    <property type="match status" value="2"/>
</dbReference>
<protein>
    <submittedName>
        <fullName evidence="8">TVA2 protein</fullName>
    </submittedName>
</protein>
<dbReference type="PANTHER" id="PTHR19343:SF13">
    <property type="entry name" value="T CELL RECEPTOR ALPHA VARIABLE 21"/>
    <property type="match status" value="1"/>
</dbReference>
<feature type="domain" description="Ig-like" evidence="7">
    <location>
        <begin position="1"/>
        <end position="123"/>
    </location>
</feature>
<dbReference type="PANTHER" id="PTHR19343">
    <property type="entry name" value="T CELL RECEPTOR ALPHA VARIABLE 1-2"/>
    <property type="match status" value="1"/>
</dbReference>
<comment type="caution">
    <text evidence="8">The sequence shown here is derived from an EMBL/GenBank/DDBJ whole genome shotgun (WGS) entry which is preliminary data.</text>
</comment>
<dbReference type="Proteomes" id="UP001166093">
    <property type="component" value="Unassembled WGS sequence"/>
</dbReference>
<evidence type="ECO:0000256" key="3">
    <source>
        <dbReference type="ARBA" id="ARBA00023130"/>
    </source>
</evidence>